<dbReference type="KEGG" id="gsh:117346366"/>
<dbReference type="Gene3D" id="1.25.40.10">
    <property type="entry name" value="Tetratricopeptide repeat domain"/>
    <property type="match status" value="2"/>
</dbReference>
<dbReference type="OrthoDB" id="286233at2759"/>
<feature type="region of interest" description="Disordered" evidence="1">
    <location>
        <begin position="129"/>
        <end position="151"/>
    </location>
</feature>
<dbReference type="AlphaFoldDB" id="A0A6P8N810"/>
<evidence type="ECO:0000313" key="4">
    <source>
        <dbReference type="RefSeq" id="XP_033771687.1"/>
    </source>
</evidence>
<dbReference type="PANTHER" id="PTHR47617:SF1">
    <property type="entry name" value="G-PROTEIN-SIGNALING MODULATOR 3"/>
    <property type="match status" value="1"/>
</dbReference>
<dbReference type="CTD" id="63940"/>
<dbReference type="GeneID" id="117346366"/>
<evidence type="ECO:0000313" key="2">
    <source>
        <dbReference type="Proteomes" id="UP000515159"/>
    </source>
</evidence>
<dbReference type="InterPro" id="IPR011990">
    <property type="entry name" value="TPR-like_helical_dom_sf"/>
</dbReference>
<dbReference type="RefSeq" id="XP_033771687.1">
    <property type="nucleotide sequence ID" value="XM_033915796.1"/>
</dbReference>
<dbReference type="Pfam" id="PF02188">
    <property type="entry name" value="GoLoco"/>
    <property type="match status" value="3"/>
</dbReference>
<dbReference type="SMART" id="SM00390">
    <property type="entry name" value="GoLoco"/>
    <property type="match status" value="4"/>
</dbReference>
<gene>
    <name evidence="3 4" type="primary">GPSM3</name>
</gene>
<dbReference type="Proteomes" id="UP000515159">
    <property type="component" value="Chromosome 12"/>
</dbReference>
<keyword evidence="2" id="KW-1185">Reference proteome</keyword>
<name>A0A6P8N810_GEOSA</name>
<dbReference type="PANTHER" id="PTHR47617">
    <property type="entry name" value="G-PROTEIN SIGNALING MODULATOR 3"/>
    <property type="match status" value="1"/>
</dbReference>
<protein>
    <submittedName>
        <fullName evidence="3 4">G-protein-signaling modulator 3 isoform X1</fullName>
    </submittedName>
</protein>
<organism evidence="2 4">
    <name type="scientific">Geotrypetes seraphini</name>
    <name type="common">Gaboon caecilian</name>
    <name type="synonym">Caecilia seraphini</name>
    <dbReference type="NCBI Taxonomy" id="260995"/>
    <lineage>
        <taxon>Eukaryota</taxon>
        <taxon>Metazoa</taxon>
        <taxon>Chordata</taxon>
        <taxon>Craniata</taxon>
        <taxon>Vertebrata</taxon>
        <taxon>Euteleostomi</taxon>
        <taxon>Amphibia</taxon>
        <taxon>Gymnophiona</taxon>
        <taxon>Geotrypetes</taxon>
    </lineage>
</organism>
<evidence type="ECO:0000256" key="1">
    <source>
        <dbReference type="SAM" id="MobiDB-lite"/>
    </source>
</evidence>
<sequence length="292" mass="33744">MYYEDGMLSVDKADTEVLFLRKVIPKDEGNEEEDVKGTRPDPRGEEDSTENLPYDAPEDRAIRDLAWNSPASEEEEDGENTMKGQNAIPSLLLDGDKTVIQKRLTPDLSDTETFFDLLCHFQSRRMNEQRCSFRRKPRGDTRPWSSAPSSPVRERRAVFASTISLQTEEFFDLVAWSQARRLDDQRANPLEAELQVTDGRGAENLIEREGRKTWRKVRQRAVTEPCRVPDEELYNTILTHQSERIEEQRSDPPLPVAALDLFDLLLRLQGERMDEQRVELPSALLQHEVNLY</sequence>
<dbReference type="GO" id="GO:0050727">
    <property type="term" value="P:regulation of inflammatory response"/>
    <property type="evidence" value="ECO:0007669"/>
    <property type="project" value="InterPro"/>
</dbReference>
<accession>A0A6P8N810</accession>
<dbReference type="InterPro" id="IPR042888">
    <property type="entry name" value="GPSM3"/>
</dbReference>
<dbReference type="GO" id="GO:0030695">
    <property type="term" value="F:GTPase regulator activity"/>
    <property type="evidence" value="ECO:0007669"/>
    <property type="project" value="InterPro"/>
</dbReference>
<dbReference type="InterPro" id="IPR003109">
    <property type="entry name" value="GoLoco_motif"/>
</dbReference>
<feature type="compositionally biased region" description="Basic and acidic residues" evidence="1">
    <location>
        <begin position="35"/>
        <end position="46"/>
    </location>
</feature>
<reference evidence="3 4" key="1">
    <citation type="submission" date="2025-04" db="UniProtKB">
        <authorList>
            <consortium name="RefSeq"/>
        </authorList>
    </citation>
    <scope>IDENTIFICATION</scope>
</reference>
<proteinExistence type="predicted"/>
<dbReference type="PROSITE" id="PS50877">
    <property type="entry name" value="GOLOCO"/>
    <property type="match status" value="4"/>
</dbReference>
<feature type="region of interest" description="Disordered" evidence="1">
    <location>
        <begin position="22"/>
        <end position="61"/>
    </location>
</feature>
<evidence type="ECO:0000313" key="3">
    <source>
        <dbReference type="RefSeq" id="XP_033771686.1"/>
    </source>
</evidence>
<dbReference type="RefSeq" id="XP_033771686.1">
    <property type="nucleotide sequence ID" value="XM_033915795.1"/>
</dbReference>